<dbReference type="RefSeq" id="WP_279296938.1">
    <property type="nucleotide sequence ID" value="NZ_JAOTIF010000006.1"/>
</dbReference>
<comment type="caution">
    <text evidence="2">The sequence shown here is derived from an EMBL/GenBank/DDBJ whole genome shotgun (WGS) entry which is preliminary data.</text>
</comment>
<accession>A0A9X2XNZ3</accession>
<keyword evidence="1" id="KW-0472">Membrane</keyword>
<evidence type="ECO:0000256" key="1">
    <source>
        <dbReference type="SAM" id="Phobius"/>
    </source>
</evidence>
<feature type="transmembrane region" description="Helical" evidence="1">
    <location>
        <begin position="9"/>
        <end position="28"/>
    </location>
</feature>
<dbReference type="EMBL" id="JAOTIF010000006">
    <property type="protein sequence ID" value="MCU7549494.1"/>
    <property type="molecule type" value="Genomic_DNA"/>
</dbReference>
<dbReference type="Proteomes" id="UP001155483">
    <property type="component" value="Unassembled WGS sequence"/>
</dbReference>
<dbReference type="AlphaFoldDB" id="A0A9X2XNZ3"/>
<name>A0A9X2XNZ3_9BACT</name>
<evidence type="ECO:0000313" key="2">
    <source>
        <dbReference type="EMBL" id="MCU7549494.1"/>
    </source>
</evidence>
<proteinExistence type="predicted"/>
<keyword evidence="1" id="KW-0812">Transmembrane</keyword>
<protein>
    <submittedName>
        <fullName evidence="2">Uncharacterized protein</fullName>
    </submittedName>
</protein>
<keyword evidence="1" id="KW-1133">Transmembrane helix</keyword>
<gene>
    <name evidence="2" type="ORF">OCK74_10235</name>
</gene>
<evidence type="ECO:0000313" key="3">
    <source>
        <dbReference type="Proteomes" id="UP001155483"/>
    </source>
</evidence>
<reference evidence="2" key="2">
    <citation type="submission" date="2023-04" db="EMBL/GenBank/DDBJ databases">
        <title>Paracnuella aquatica gen. nov., sp. nov., a member of the family Chitinophagaceae isolated from a hot spring.</title>
        <authorList>
            <person name="Wang C."/>
        </authorList>
    </citation>
    <scope>NUCLEOTIDE SEQUENCE</scope>
    <source>
        <strain evidence="2">LB-8</strain>
    </source>
</reference>
<organism evidence="2 3">
    <name type="scientific">Paraflavisolibacter caeni</name>
    <dbReference type="NCBI Taxonomy" id="2982496"/>
    <lineage>
        <taxon>Bacteria</taxon>
        <taxon>Pseudomonadati</taxon>
        <taxon>Bacteroidota</taxon>
        <taxon>Chitinophagia</taxon>
        <taxon>Chitinophagales</taxon>
        <taxon>Chitinophagaceae</taxon>
        <taxon>Paraflavisolibacter</taxon>
    </lineage>
</organism>
<keyword evidence="3" id="KW-1185">Reference proteome</keyword>
<sequence length="58" mass="6655">MKKYLTEKNALTVMASLFCLVMIFVAVIKRQSLWEALAFGLAFSFSIELICHRAKENE</sequence>
<reference evidence="2" key="1">
    <citation type="submission" date="2022-09" db="EMBL/GenBank/DDBJ databases">
        <authorList>
            <person name="Yuan C."/>
            <person name="Ke Z."/>
        </authorList>
    </citation>
    <scope>NUCLEOTIDE SEQUENCE</scope>
    <source>
        <strain evidence="2">LB-8</strain>
    </source>
</reference>